<protein>
    <submittedName>
        <fullName evidence="2">Uncharacterized protein</fullName>
    </submittedName>
</protein>
<name>A0AA36HX10_9DINO</name>
<keyword evidence="3" id="KW-1185">Reference proteome</keyword>
<evidence type="ECO:0000313" key="2">
    <source>
        <dbReference type="EMBL" id="CAJ1375738.1"/>
    </source>
</evidence>
<feature type="region of interest" description="Disordered" evidence="1">
    <location>
        <begin position="512"/>
        <end position="540"/>
    </location>
</feature>
<dbReference type="EMBL" id="CAUJNA010000336">
    <property type="protein sequence ID" value="CAJ1375738.1"/>
    <property type="molecule type" value="Genomic_DNA"/>
</dbReference>
<feature type="compositionally biased region" description="Basic residues" evidence="1">
    <location>
        <begin position="529"/>
        <end position="540"/>
    </location>
</feature>
<gene>
    <name evidence="2" type="ORF">EVOR1521_LOCUS4957</name>
</gene>
<sequence>MSPTLEVPDVEYRVRGTFLEFRPAGSGSEKMLRSRSAGSIGLSQASPRPKASVEIGAGASKVTCRKRARSSADMHFVRLQEASQLARGYLADSSASTVEGKSFMSTAETNSGCVSPFGAKETRLRSAIEALYWTTCQGKQPGRGEVSDVLLHLSTLAPMPSAIKSRLMSHLLWSLGKMQHKGIKACALHDLLSCSELMTFHLSDLCAMLWGSVKLGLVELAGRIITALDSKPLEEVPPPSVANAMWCLSTLKLNTAAATSVFRKLLQLAVGAMRSFTCQGVANSLWAVAVAQDFRSAAGHFLQRAVARAMELQASLFQHEELCMAVWALGKIIGRNASDFLRGEGKCVQDWLLLAFSEATERIGRLKVQGVSMIATTLKHLKQEGFQEARSFLSAAARELSGKVHQCSGQALANLCHAFVSAIQKWPETLEKPGTYKEKVVRFAKAVAKRMGARPWDYAWRDLAAVASSFARAKLHVPEVRDFAEALLKHAEEKASLAYQDSVNLASLMNLPPKMEPRVGENPANNDRRRNRRKCKFQAP</sequence>
<reference evidence="2" key="1">
    <citation type="submission" date="2023-08" db="EMBL/GenBank/DDBJ databases">
        <authorList>
            <person name="Chen Y."/>
            <person name="Shah S."/>
            <person name="Dougan E. K."/>
            <person name="Thang M."/>
            <person name="Chan C."/>
        </authorList>
    </citation>
    <scope>NUCLEOTIDE SEQUENCE</scope>
</reference>
<accession>A0AA36HX10</accession>
<evidence type="ECO:0000313" key="3">
    <source>
        <dbReference type="Proteomes" id="UP001178507"/>
    </source>
</evidence>
<dbReference type="AlphaFoldDB" id="A0AA36HX10"/>
<evidence type="ECO:0000256" key="1">
    <source>
        <dbReference type="SAM" id="MobiDB-lite"/>
    </source>
</evidence>
<organism evidence="2 3">
    <name type="scientific">Effrenium voratum</name>
    <dbReference type="NCBI Taxonomy" id="2562239"/>
    <lineage>
        <taxon>Eukaryota</taxon>
        <taxon>Sar</taxon>
        <taxon>Alveolata</taxon>
        <taxon>Dinophyceae</taxon>
        <taxon>Suessiales</taxon>
        <taxon>Symbiodiniaceae</taxon>
        <taxon>Effrenium</taxon>
    </lineage>
</organism>
<proteinExistence type="predicted"/>
<comment type="caution">
    <text evidence="2">The sequence shown here is derived from an EMBL/GenBank/DDBJ whole genome shotgun (WGS) entry which is preliminary data.</text>
</comment>
<dbReference type="Proteomes" id="UP001178507">
    <property type="component" value="Unassembled WGS sequence"/>
</dbReference>